<dbReference type="InterPro" id="IPR036971">
    <property type="entry name" value="PDEase_catalytic_dom_sf"/>
</dbReference>
<keyword evidence="8" id="KW-1185">Reference proteome</keyword>
<evidence type="ECO:0000259" key="6">
    <source>
        <dbReference type="PROSITE" id="PS51845"/>
    </source>
</evidence>
<feature type="compositionally biased region" description="Basic and acidic residues" evidence="4">
    <location>
        <begin position="330"/>
        <end position="339"/>
    </location>
</feature>
<dbReference type="SMART" id="SM00471">
    <property type="entry name" value="HDc"/>
    <property type="match status" value="1"/>
</dbReference>
<dbReference type="PROSITE" id="PS51845">
    <property type="entry name" value="PDEASE_I_2"/>
    <property type="match status" value="1"/>
</dbReference>
<keyword evidence="1 3" id="KW-0479">Metal-binding</keyword>
<reference evidence="7" key="1">
    <citation type="submission" date="2021-02" db="EMBL/GenBank/DDBJ databases">
        <authorList>
            <person name="Nieuwenhuis M."/>
            <person name="Van De Peppel L.J.J."/>
        </authorList>
    </citation>
    <scope>NUCLEOTIDE SEQUENCE</scope>
    <source>
        <strain evidence="7">D49</strain>
    </source>
</reference>
<accession>A0A9P7KPF0</accession>
<organism evidence="7 8">
    <name type="scientific">Sphagnurus paluster</name>
    <dbReference type="NCBI Taxonomy" id="117069"/>
    <lineage>
        <taxon>Eukaryota</taxon>
        <taxon>Fungi</taxon>
        <taxon>Dikarya</taxon>
        <taxon>Basidiomycota</taxon>
        <taxon>Agaricomycotina</taxon>
        <taxon>Agaricomycetes</taxon>
        <taxon>Agaricomycetidae</taxon>
        <taxon>Agaricales</taxon>
        <taxon>Tricholomatineae</taxon>
        <taxon>Lyophyllaceae</taxon>
        <taxon>Sphagnurus</taxon>
    </lineage>
</organism>
<comment type="cofactor">
    <cofactor evidence="3">
        <name>a divalent metal cation</name>
        <dbReference type="ChEBI" id="CHEBI:60240"/>
    </cofactor>
    <text evidence="3">Binds 2 divalent metal cations per subunit. Site 1 may preferentially bind zinc ions, while site 2 has a preference for magnesium and/or manganese ions.</text>
</comment>
<dbReference type="PROSITE" id="PS00126">
    <property type="entry name" value="PDEASE_I_1"/>
    <property type="match status" value="1"/>
</dbReference>
<dbReference type="GO" id="GO:0004114">
    <property type="term" value="F:3',5'-cyclic-nucleotide phosphodiesterase activity"/>
    <property type="evidence" value="ECO:0007669"/>
    <property type="project" value="InterPro"/>
</dbReference>
<comment type="similarity">
    <text evidence="3">Belongs to the cyclic nucleotide phosphodiesterase family.</text>
</comment>
<name>A0A9P7KPF0_9AGAR</name>
<feature type="region of interest" description="Disordered" evidence="4">
    <location>
        <begin position="479"/>
        <end position="505"/>
    </location>
</feature>
<dbReference type="GO" id="GO:0046872">
    <property type="term" value="F:metal ion binding"/>
    <property type="evidence" value="ECO:0007669"/>
    <property type="project" value="UniProtKB-KW"/>
</dbReference>
<dbReference type="SUPFAM" id="SSF109604">
    <property type="entry name" value="HD-domain/PDEase-like"/>
    <property type="match status" value="1"/>
</dbReference>
<evidence type="ECO:0000256" key="4">
    <source>
        <dbReference type="SAM" id="MobiDB-lite"/>
    </source>
</evidence>
<dbReference type="CDD" id="cd00077">
    <property type="entry name" value="HDc"/>
    <property type="match status" value="1"/>
</dbReference>
<dbReference type="PANTHER" id="PTHR11347">
    <property type="entry name" value="CYCLIC NUCLEOTIDE PHOSPHODIESTERASE"/>
    <property type="match status" value="1"/>
</dbReference>
<keyword evidence="5" id="KW-0812">Transmembrane</keyword>
<dbReference type="GO" id="GO:0007165">
    <property type="term" value="P:signal transduction"/>
    <property type="evidence" value="ECO:0007669"/>
    <property type="project" value="InterPro"/>
</dbReference>
<feature type="domain" description="PDEase" evidence="6">
    <location>
        <begin position="1"/>
        <end position="330"/>
    </location>
</feature>
<feature type="compositionally biased region" description="Polar residues" evidence="4">
    <location>
        <begin position="439"/>
        <end position="455"/>
    </location>
</feature>
<comment type="caution">
    <text evidence="7">The sequence shown here is derived from an EMBL/GenBank/DDBJ whole genome shotgun (WGS) entry which is preliminary data.</text>
</comment>
<dbReference type="AlphaFoldDB" id="A0A9P7KPF0"/>
<dbReference type="InterPro" id="IPR023174">
    <property type="entry name" value="PDEase_CS"/>
</dbReference>
<dbReference type="EC" id="3.1.4.-" evidence="3"/>
<dbReference type="Gene3D" id="1.10.1300.10">
    <property type="entry name" value="3'5'-cyclic nucleotide phosphodiesterase, catalytic domain"/>
    <property type="match status" value="1"/>
</dbReference>
<keyword evidence="5" id="KW-1133">Transmembrane helix</keyword>
<dbReference type="OrthoDB" id="546632at2759"/>
<proteinExistence type="inferred from homology"/>
<keyword evidence="5" id="KW-0472">Membrane</keyword>
<keyword evidence="2 3" id="KW-0378">Hydrolase</keyword>
<evidence type="ECO:0000256" key="5">
    <source>
        <dbReference type="SAM" id="Phobius"/>
    </source>
</evidence>
<evidence type="ECO:0000313" key="8">
    <source>
        <dbReference type="Proteomes" id="UP000717328"/>
    </source>
</evidence>
<feature type="compositionally biased region" description="Low complexity" evidence="4">
    <location>
        <begin position="380"/>
        <end position="397"/>
    </location>
</feature>
<dbReference type="InterPro" id="IPR002073">
    <property type="entry name" value="PDEase_catalytic_dom"/>
</dbReference>
<evidence type="ECO:0000256" key="2">
    <source>
        <dbReference type="ARBA" id="ARBA00022801"/>
    </source>
</evidence>
<dbReference type="Proteomes" id="UP000717328">
    <property type="component" value="Unassembled WGS sequence"/>
</dbReference>
<feature type="compositionally biased region" description="Polar residues" evidence="4">
    <location>
        <begin position="487"/>
        <end position="501"/>
    </location>
</feature>
<dbReference type="Pfam" id="PF00233">
    <property type="entry name" value="PDEase_I"/>
    <property type="match status" value="1"/>
</dbReference>
<dbReference type="InterPro" id="IPR003607">
    <property type="entry name" value="HD/PDEase_dom"/>
</dbReference>
<evidence type="ECO:0000256" key="3">
    <source>
        <dbReference type="RuleBase" id="RU363067"/>
    </source>
</evidence>
<dbReference type="EMBL" id="JABCKI010000008">
    <property type="protein sequence ID" value="KAG5654421.1"/>
    <property type="molecule type" value="Genomic_DNA"/>
</dbReference>
<protein>
    <recommendedName>
        <fullName evidence="3">Phosphodiesterase</fullName>
        <ecNumber evidence="3">3.1.4.-</ecNumber>
    </recommendedName>
</protein>
<feature type="transmembrane region" description="Helical" evidence="5">
    <location>
        <begin position="102"/>
        <end position="123"/>
    </location>
</feature>
<gene>
    <name evidence="7" type="ORF">H0H81_002610</name>
</gene>
<sequence length="534" mass="58705">MPIRARTGGDVAQTSVGFISQWKTWVMVKDGWAILGNSKKISPLVYHLRRIYRLENSYHNFEHALDVLQAAYSYLHAAGMVPPLSILLEPGRMWRSKRAFDSGPLITSLGLLDLFVIYIAAIGHDVGHPGFSNLFMKNASTPLSEVYGGKSALEQMHTHLLLRVMRYHGLGGILDNPDTGYHVRKLLWLTVLATDMSVHDQFMADFRNAMGGGAGPVCLRQVVVSQAIMKCADISNPSRPYPVSKHWASALMEEWASQALYEKYLHLPPTVQSNDSPINEAKSQVFFITAFAKPLLDLTIQAIPAQPEMKPFADQCNANLRVWTKRQRALENEQNERHNHASTTPRHPDDFMTAFPLTLPPAHRSPHPEDTQATSWPTTDLSDSSSESNYSNSGLCSPSPSCSVTSFAFSPTSESSTTTSNYHSAHSHSNNHTFFSSTQPALQPNSNTHPPSSAGSVVGSLHQPSGPTHIAAIRAAGKLGIRKQKSMNRNSWSPTVFSMSGQPPPKPPVPVPRMLEVVGGKVVDTIVVNPIKLR</sequence>
<evidence type="ECO:0000313" key="7">
    <source>
        <dbReference type="EMBL" id="KAG5654421.1"/>
    </source>
</evidence>
<reference evidence="7" key="2">
    <citation type="submission" date="2021-10" db="EMBL/GenBank/DDBJ databases">
        <title>Phylogenomics reveals ancestral predisposition of the termite-cultivated fungus Termitomyces towards a domesticated lifestyle.</title>
        <authorList>
            <person name="Auxier B."/>
            <person name="Grum-Grzhimaylo A."/>
            <person name="Cardenas M.E."/>
            <person name="Lodge J.D."/>
            <person name="Laessoe T."/>
            <person name="Pedersen O."/>
            <person name="Smith M.E."/>
            <person name="Kuyper T.W."/>
            <person name="Franco-Molano E.A."/>
            <person name="Baroni T.J."/>
            <person name="Aanen D.K."/>
        </authorList>
    </citation>
    <scope>NUCLEOTIDE SEQUENCE</scope>
    <source>
        <strain evidence="7">D49</strain>
    </source>
</reference>
<evidence type="ECO:0000256" key="1">
    <source>
        <dbReference type="ARBA" id="ARBA00022723"/>
    </source>
</evidence>
<feature type="compositionally biased region" description="Low complexity" evidence="4">
    <location>
        <begin position="405"/>
        <end position="438"/>
    </location>
</feature>
<feature type="region of interest" description="Disordered" evidence="4">
    <location>
        <begin position="330"/>
        <end position="466"/>
    </location>
</feature>